<sequence>MKKIALTALLLGLSLSTTINAREIAGENIPETLSIKAVTPLKLNGAGVRSKFFMDLYIGGLYLSAKATTTAEVLEQPQAAVSLKIVSGLITADKMRSAITEGFDDATGGKTEAIQADIDRFMSLFQEEIKEGDTFLLYTSQESGVSAYKNGELQDTIAGENFRRALLNIWLGDEPAQSSLKKAMLAN</sequence>
<accession>A0A379YK32</accession>
<proteinExistence type="predicted"/>
<feature type="signal peptide" evidence="1">
    <location>
        <begin position="1"/>
        <end position="21"/>
    </location>
</feature>
<reference evidence="3 4" key="1">
    <citation type="submission" date="2018-06" db="EMBL/GenBank/DDBJ databases">
        <authorList>
            <consortium name="Pathogen Informatics"/>
            <person name="Doyle S."/>
        </authorList>
    </citation>
    <scope>NUCLEOTIDE SEQUENCE [LARGE SCALE GENOMIC DNA]</scope>
    <source>
        <strain evidence="3 4">NCTC10738</strain>
    </source>
</reference>
<dbReference type="Proteomes" id="UP000254069">
    <property type="component" value="Unassembled WGS sequence"/>
</dbReference>
<dbReference type="SUPFAM" id="SSF54626">
    <property type="entry name" value="Chalcone isomerase"/>
    <property type="match status" value="1"/>
</dbReference>
<feature type="chain" id="PRO_5016854680" evidence="1">
    <location>
        <begin position="22"/>
        <end position="187"/>
    </location>
</feature>
<gene>
    <name evidence="3" type="ORF">NCTC10738_00093</name>
</gene>
<name>A0A379YK32_9GAMM</name>
<evidence type="ECO:0000313" key="3">
    <source>
        <dbReference type="EMBL" id="SUI45627.1"/>
    </source>
</evidence>
<dbReference type="RefSeq" id="WP_101059717.1">
    <property type="nucleotide sequence ID" value="NZ_AP024609.1"/>
</dbReference>
<keyword evidence="1" id="KW-0732">Signal</keyword>
<feature type="domain" description="Chalcone isomerase" evidence="2">
    <location>
        <begin position="21"/>
        <end position="185"/>
    </location>
</feature>
<dbReference type="Pfam" id="PF16036">
    <property type="entry name" value="Chalcone_3"/>
    <property type="match status" value="1"/>
</dbReference>
<keyword evidence="4" id="KW-1185">Reference proteome</keyword>
<evidence type="ECO:0000256" key="1">
    <source>
        <dbReference type="SAM" id="SignalP"/>
    </source>
</evidence>
<dbReference type="EMBL" id="UGYO01000001">
    <property type="protein sequence ID" value="SUI45627.1"/>
    <property type="molecule type" value="Genomic_DNA"/>
</dbReference>
<protein>
    <submittedName>
        <fullName evidence="3">Chalcone-flavanone isomerase</fullName>
    </submittedName>
</protein>
<keyword evidence="3" id="KW-0413">Isomerase</keyword>
<dbReference type="InterPro" id="IPR016088">
    <property type="entry name" value="Chalcone_isomerase_3-sand"/>
</dbReference>
<organism evidence="3 4">
    <name type="scientific">Shewanella algae</name>
    <dbReference type="NCBI Taxonomy" id="38313"/>
    <lineage>
        <taxon>Bacteria</taxon>
        <taxon>Pseudomonadati</taxon>
        <taxon>Pseudomonadota</taxon>
        <taxon>Gammaproteobacteria</taxon>
        <taxon>Alteromonadales</taxon>
        <taxon>Shewanellaceae</taxon>
        <taxon>Shewanella</taxon>
    </lineage>
</organism>
<dbReference type="InterPro" id="IPR036298">
    <property type="entry name" value="Chalcone_isomerase_sf"/>
</dbReference>
<dbReference type="Gene3D" id="3.50.70.10">
    <property type="match status" value="1"/>
</dbReference>
<evidence type="ECO:0000259" key="2">
    <source>
        <dbReference type="Pfam" id="PF16036"/>
    </source>
</evidence>
<evidence type="ECO:0000313" key="4">
    <source>
        <dbReference type="Proteomes" id="UP000254069"/>
    </source>
</evidence>
<dbReference type="InterPro" id="IPR016087">
    <property type="entry name" value="Chalcone_isomerase"/>
</dbReference>
<dbReference type="AlphaFoldDB" id="A0A379YK32"/>
<dbReference type="GO" id="GO:0016872">
    <property type="term" value="F:intramolecular lyase activity"/>
    <property type="evidence" value="ECO:0007669"/>
    <property type="project" value="InterPro"/>
</dbReference>